<accession>A0A381FAG9</accession>
<evidence type="ECO:0000313" key="4">
    <source>
        <dbReference type="Proteomes" id="UP000255231"/>
    </source>
</evidence>
<reference evidence="1 3" key="1">
    <citation type="submission" date="2017-01" db="EMBL/GenBank/DDBJ databases">
        <authorList>
            <person name="Varghese N."/>
            <person name="Submissions S."/>
        </authorList>
    </citation>
    <scope>NUCLEOTIDE SEQUENCE [LARGE SCALE GENOMIC DNA]</scope>
    <source>
        <strain evidence="1 3">ATCC 27950</strain>
    </source>
</reference>
<evidence type="ECO:0000313" key="2">
    <source>
        <dbReference type="EMBL" id="SUX43571.1"/>
    </source>
</evidence>
<organism evidence="2 4">
    <name type="scientific">Chryseobacterium indoltheticum</name>
    <dbReference type="NCBI Taxonomy" id="254"/>
    <lineage>
        <taxon>Bacteria</taxon>
        <taxon>Pseudomonadati</taxon>
        <taxon>Bacteroidota</taxon>
        <taxon>Flavobacteriia</taxon>
        <taxon>Flavobacteriales</taxon>
        <taxon>Weeksellaceae</taxon>
        <taxon>Chryseobacterium group</taxon>
        <taxon>Chryseobacterium</taxon>
    </lineage>
</organism>
<dbReference type="Proteomes" id="UP000185725">
    <property type="component" value="Unassembled WGS sequence"/>
</dbReference>
<sequence>MKTINFKLSSGIEIELSNKDMEELKPLIDSALANLDVNLYERLKKSESKIITETLEKMNDLELIEFARIHDAQTVMNMLHLDSFSKKIYSELFKRAGIGFKQVSHLSFKQRNYLKELGLKSKNDNPL</sequence>
<keyword evidence="3" id="KW-1185">Reference proteome</keyword>
<proteinExistence type="predicted"/>
<dbReference type="AlphaFoldDB" id="A0A381FAG9"/>
<dbReference type="EMBL" id="UFVS01000001">
    <property type="protein sequence ID" value="SUX43571.1"/>
    <property type="molecule type" value="Genomic_DNA"/>
</dbReference>
<dbReference type="KEGG" id="cil:EG358_07395"/>
<dbReference type="RefSeq" id="WP_076562319.1">
    <property type="nucleotide sequence ID" value="NZ_CP033929.1"/>
</dbReference>
<dbReference type="Proteomes" id="UP000255231">
    <property type="component" value="Unassembled WGS sequence"/>
</dbReference>
<name>A0A381FAG9_9FLAO</name>
<protein>
    <submittedName>
        <fullName evidence="2">Uncharacterized protein</fullName>
    </submittedName>
</protein>
<dbReference type="GeneID" id="303673519"/>
<evidence type="ECO:0000313" key="3">
    <source>
        <dbReference type="Proteomes" id="UP000185725"/>
    </source>
</evidence>
<dbReference type="EMBL" id="FTMF01000015">
    <property type="protein sequence ID" value="SIR23523.1"/>
    <property type="molecule type" value="Genomic_DNA"/>
</dbReference>
<dbReference type="OrthoDB" id="1271020at2"/>
<reference evidence="2 4" key="2">
    <citation type="submission" date="2018-06" db="EMBL/GenBank/DDBJ databases">
        <authorList>
            <consortium name="Pathogen Informatics"/>
            <person name="Doyle S."/>
        </authorList>
    </citation>
    <scope>NUCLEOTIDE SEQUENCE [LARGE SCALE GENOMIC DNA]</scope>
    <source>
        <strain evidence="2 4">NCTC13560</strain>
    </source>
</reference>
<evidence type="ECO:0000313" key="1">
    <source>
        <dbReference type="EMBL" id="SIR23523.1"/>
    </source>
</evidence>
<gene>
    <name evidence="2" type="ORF">NCTC13560_02089</name>
    <name evidence="1" type="ORF">SAMN05421682_11562</name>
</gene>